<reference evidence="15 16" key="1">
    <citation type="journal article" date="2019" name="Int. J. Syst. Evol. Microbiol.">
        <title>The Global Catalogue of Microorganisms (GCM) 10K type strain sequencing project: providing services to taxonomists for standard genome sequencing and annotation.</title>
        <authorList>
            <consortium name="The Broad Institute Genomics Platform"/>
            <consortium name="The Broad Institute Genome Sequencing Center for Infectious Disease"/>
            <person name="Wu L."/>
            <person name="Ma J."/>
        </authorList>
    </citation>
    <scope>NUCLEOTIDE SEQUENCE [LARGE SCALE GENOMIC DNA]</scope>
    <source>
        <strain evidence="15 16">JCM 1407</strain>
    </source>
</reference>
<keyword evidence="10 12" id="KW-0472">Membrane</keyword>
<dbReference type="GO" id="GO:0016301">
    <property type="term" value="F:kinase activity"/>
    <property type="evidence" value="ECO:0007669"/>
    <property type="project" value="UniProtKB-KW"/>
</dbReference>
<evidence type="ECO:0000256" key="10">
    <source>
        <dbReference type="ARBA" id="ARBA00023136"/>
    </source>
</evidence>
<evidence type="ECO:0000256" key="2">
    <source>
        <dbReference type="ARBA" id="ARBA00004141"/>
    </source>
</evidence>
<feature type="coiled-coil region" evidence="11">
    <location>
        <begin position="222"/>
        <end position="263"/>
    </location>
</feature>
<keyword evidence="7 15" id="KW-0418">Kinase</keyword>
<dbReference type="Pfam" id="PF00672">
    <property type="entry name" value="HAMP"/>
    <property type="match status" value="1"/>
</dbReference>
<proteinExistence type="predicted"/>
<dbReference type="PANTHER" id="PTHR45528">
    <property type="entry name" value="SENSOR HISTIDINE KINASE CPXA"/>
    <property type="match status" value="1"/>
</dbReference>
<evidence type="ECO:0000256" key="9">
    <source>
        <dbReference type="ARBA" id="ARBA00023012"/>
    </source>
</evidence>
<evidence type="ECO:0000256" key="3">
    <source>
        <dbReference type="ARBA" id="ARBA00012438"/>
    </source>
</evidence>
<keyword evidence="9" id="KW-0902">Two-component regulatory system</keyword>
<dbReference type="SMART" id="SM00304">
    <property type="entry name" value="HAMP"/>
    <property type="match status" value="1"/>
</dbReference>
<keyword evidence="4" id="KW-0597">Phosphoprotein</keyword>
<keyword evidence="11" id="KW-0175">Coiled coil</keyword>
<evidence type="ECO:0000256" key="4">
    <source>
        <dbReference type="ARBA" id="ARBA00022553"/>
    </source>
</evidence>
<dbReference type="Gene3D" id="1.10.287.130">
    <property type="match status" value="1"/>
</dbReference>
<keyword evidence="6 12" id="KW-0812">Transmembrane</keyword>
<comment type="catalytic activity">
    <reaction evidence="1">
        <text>ATP + protein L-histidine = ADP + protein N-phospho-L-histidine.</text>
        <dbReference type="EC" id="2.7.13.3"/>
    </reaction>
</comment>
<feature type="domain" description="HAMP" evidence="14">
    <location>
        <begin position="196"/>
        <end position="248"/>
    </location>
</feature>
<keyword evidence="8 12" id="KW-1133">Transmembrane helix</keyword>
<dbReference type="InterPro" id="IPR003661">
    <property type="entry name" value="HisK_dim/P_dom"/>
</dbReference>
<feature type="transmembrane region" description="Helical" evidence="12">
    <location>
        <begin position="17"/>
        <end position="40"/>
    </location>
</feature>
<evidence type="ECO:0000259" key="14">
    <source>
        <dbReference type="PROSITE" id="PS50885"/>
    </source>
</evidence>
<keyword evidence="16" id="KW-1185">Reference proteome</keyword>
<accession>A0ABN1JDX5</accession>
<comment type="subcellular location">
    <subcellularLocation>
        <location evidence="2">Membrane</location>
        <topology evidence="2">Multi-pass membrane protein</topology>
    </subcellularLocation>
</comment>
<comment type="caution">
    <text evidence="15">The sequence shown here is derived from an EMBL/GenBank/DDBJ whole genome shotgun (WGS) entry which is preliminary data.</text>
</comment>
<dbReference type="CDD" id="cd06225">
    <property type="entry name" value="HAMP"/>
    <property type="match status" value="1"/>
</dbReference>
<dbReference type="SUPFAM" id="SSF47384">
    <property type="entry name" value="Homodimeric domain of signal transducing histidine kinase"/>
    <property type="match status" value="1"/>
</dbReference>
<dbReference type="SUPFAM" id="SSF55874">
    <property type="entry name" value="ATPase domain of HSP90 chaperone/DNA topoisomerase II/histidine kinase"/>
    <property type="match status" value="1"/>
</dbReference>
<dbReference type="InterPro" id="IPR036097">
    <property type="entry name" value="HisK_dim/P_sf"/>
</dbReference>
<evidence type="ECO:0000256" key="8">
    <source>
        <dbReference type="ARBA" id="ARBA00022989"/>
    </source>
</evidence>
<dbReference type="InterPro" id="IPR036890">
    <property type="entry name" value="HATPase_C_sf"/>
</dbReference>
<dbReference type="Pfam" id="PF02518">
    <property type="entry name" value="HATPase_c"/>
    <property type="match status" value="1"/>
</dbReference>
<dbReference type="Proteomes" id="UP001501510">
    <property type="component" value="Unassembled WGS sequence"/>
</dbReference>
<dbReference type="PROSITE" id="PS50885">
    <property type="entry name" value="HAMP"/>
    <property type="match status" value="1"/>
</dbReference>
<feature type="domain" description="Histidine kinase" evidence="13">
    <location>
        <begin position="270"/>
        <end position="481"/>
    </location>
</feature>
<keyword evidence="5" id="KW-0808">Transferase</keyword>
<dbReference type="InterPro" id="IPR003660">
    <property type="entry name" value="HAMP_dom"/>
</dbReference>
<evidence type="ECO:0000256" key="12">
    <source>
        <dbReference type="SAM" id="Phobius"/>
    </source>
</evidence>
<name>A0ABN1JDX5_9CLOT</name>
<dbReference type="RefSeq" id="WP_343760073.1">
    <property type="nucleotide sequence ID" value="NZ_BAAACG010000008.1"/>
</dbReference>
<dbReference type="CDD" id="cd00082">
    <property type="entry name" value="HisKA"/>
    <property type="match status" value="1"/>
</dbReference>
<dbReference type="Gene3D" id="3.30.565.10">
    <property type="entry name" value="Histidine kinase-like ATPase, C-terminal domain"/>
    <property type="match status" value="1"/>
</dbReference>
<dbReference type="PANTHER" id="PTHR45528:SF10">
    <property type="entry name" value="METHYL-ACCEPTING CHEMOTAXIS PROTEIN"/>
    <property type="match status" value="1"/>
</dbReference>
<dbReference type="SUPFAM" id="SSF158472">
    <property type="entry name" value="HAMP domain-like"/>
    <property type="match status" value="1"/>
</dbReference>
<dbReference type="PROSITE" id="PS50109">
    <property type="entry name" value="HIS_KIN"/>
    <property type="match status" value="1"/>
</dbReference>
<dbReference type="InterPro" id="IPR050398">
    <property type="entry name" value="HssS/ArlS-like"/>
</dbReference>
<dbReference type="EMBL" id="BAAACG010000008">
    <property type="protein sequence ID" value="GAA0737194.1"/>
    <property type="molecule type" value="Genomic_DNA"/>
</dbReference>
<dbReference type="SMART" id="SM00388">
    <property type="entry name" value="HisKA"/>
    <property type="match status" value="1"/>
</dbReference>
<dbReference type="InterPro" id="IPR005467">
    <property type="entry name" value="His_kinase_dom"/>
</dbReference>
<dbReference type="InterPro" id="IPR003594">
    <property type="entry name" value="HATPase_dom"/>
</dbReference>
<evidence type="ECO:0000256" key="1">
    <source>
        <dbReference type="ARBA" id="ARBA00000085"/>
    </source>
</evidence>
<sequence length="487" mass="56146">MILIKLKYGFRTLKSKIIFGIIIILVSLLGILNVILANVLNKNLENSIIKEMNYIGNIENVNIRNHILINSEKDSQDIFTVINKISRDFKTYIAFKDTKDKLEYTTGNMIDIKEVNKVINDSKNTKSILNLSYEEDKLLATCSYPVYVQDTLKGVAVTQKEFNNMYTYNKKLMSKIIFSEIGIFIIFIILLYILLYKTTKPLTNLSNAMKQVEKGNYDTKILSKSNDEIGELSNNFNMMKEEIQNKIEIISKEKEKIENLQKTTTEFFNNATHEMKTPIAAISGYAQLLEEDSRIDTFENRALNRVILESDRMHKLVCNLIQVAKGKAIKSKAKTEFNFKKLLGEVIEESKVKIDKQNMKLNINLPKLNVYAVEEEIKEVITNLIDNSIKYSKGKEIDIEGYSKEKFSIIEISNKCSDIPKDIKTRLFDPFIKHTYGDIKVSSSGLGLYICKQIVEKNEGYISYQIKKGKITFVLELIRVERLEEEK</sequence>
<evidence type="ECO:0000313" key="15">
    <source>
        <dbReference type="EMBL" id="GAA0737194.1"/>
    </source>
</evidence>
<evidence type="ECO:0000256" key="7">
    <source>
        <dbReference type="ARBA" id="ARBA00022777"/>
    </source>
</evidence>
<evidence type="ECO:0000256" key="6">
    <source>
        <dbReference type="ARBA" id="ARBA00022692"/>
    </source>
</evidence>
<dbReference type="Gene3D" id="6.10.340.10">
    <property type="match status" value="1"/>
</dbReference>
<protein>
    <recommendedName>
        <fullName evidence="3">histidine kinase</fullName>
        <ecNumber evidence="3">2.7.13.3</ecNumber>
    </recommendedName>
</protein>
<evidence type="ECO:0000259" key="13">
    <source>
        <dbReference type="PROSITE" id="PS50109"/>
    </source>
</evidence>
<dbReference type="EC" id="2.7.13.3" evidence="3"/>
<dbReference type="Pfam" id="PF00512">
    <property type="entry name" value="HisKA"/>
    <property type="match status" value="1"/>
</dbReference>
<evidence type="ECO:0000256" key="11">
    <source>
        <dbReference type="SAM" id="Coils"/>
    </source>
</evidence>
<evidence type="ECO:0000313" key="16">
    <source>
        <dbReference type="Proteomes" id="UP001501510"/>
    </source>
</evidence>
<evidence type="ECO:0000256" key="5">
    <source>
        <dbReference type="ARBA" id="ARBA00022679"/>
    </source>
</evidence>
<organism evidence="15 16">
    <name type="scientific">Clostridium oceanicum</name>
    <dbReference type="NCBI Taxonomy" id="1543"/>
    <lineage>
        <taxon>Bacteria</taxon>
        <taxon>Bacillati</taxon>
        <taxon>Bacillota</taxon>
        <taxon>Clostridia</taxon>
        <taxon>Eubacteriales</taxon>
        <taxon>Clostridiaceae</taxon>
        <taxon>Clostridium</taxon>
    </lineage>
</organism>
<dbReference type="SMART" id="SM00387">
    <property type="entry name" value="HATPase_c"/>
    <property type="match status" value="1"/>
</dbReference>
<feature type="transmembrane region" description="Helical" evidence="12">
    <location>
        <begin position="176"/>
        <end position="196"/>
    </location>
</feature>
<gene>
    <name evidence="15" type="ORF">GCM10008906_13040</name>
</gene>